<dbReference type="PANTHER" id="PTHR19134:SF449">
    <property type="entry name" value="TYROSINE-PROTEIN PHOSPHATASE 1"/>
    <property type="match status" value="1"/>
</dbReference>
<feature type="domain" description="Tyrosine-protein phosphatase" evidence="2">
    <location>
        <begin position="299"/>
        <end position="363"/>
    </location>
</feature>
<protein>
    <submittedName>
        <fullName evidence="4">Tyrosine-protein phosphatase domain-containing protein</fullName>
    </submittedName>
</protein>
<name>A0A1I8I9F5_9PLAT</name>
<feature type="region of interest" description="Disordered" evidence="1">
    <location>
        <begin position="213"/>
        <end position="236"/>
    </location>
</feature>
<dbReference type="WBParaSite" id="maker-uti_cns_0010724-snap-gene-0.2-mRNA-1">
    <property type="protein sequence ID" value="maker-uti_cns_0010724-snap-gene-0.2-mRNA-1"/>
    <property type="gene ID" value="maker-uti_cns_0010724-snap-gene-0.2"/>
</dbReference>
<keyword evidence="3" id="KW-1185">Reference proteome</keyword>
<dbReference type="SUPFAM" id="SSF52799">
    <property type="entry name" value="(Phosphotyrosine protein) phosphatases II"/>
    <property type="match status" value="1"/>
</dbReference>
<sequence length="363" mass="39021">LQADPSWTSLACPQDAIARGFGSPYTLFQQWQREVSARSGRAASIAVLATACSETLGPSQRPVQIFNGVGSAAGFFMLTVGGSRKLRSNARASLLYSWHQFGRYVSIEGLASAISDPVRTSALFSEGFPPSIRAAFIAAGDRQSRALTAGQADQIADAARLALLPNNGSDINRPPDSMVLVHFEPVYYEFYQSDLSGESCSASAQSTTAVRQAAAADTGGSGDGPSEWTLPDSATVSSACATGAPELAVNGVPESAVEPQQRHQPEDSAASPHPNHREMLSYAELELNYNDERDAWSDAMRRVERLTQRDSFALTTDAARLPGNERRNRYADLVPYDWSRVRLAGSPGGSDYINASRLDLRRA</sequence>
<proteinExistence type="predicted"/>
<evidence type="ECO:0000259" key="2">
    <source>
        <dbReference type="PROSITE" id="PS50055"/>
    </source>
</evidence>
<dbReference type="Gene3D" id="2.30.110.10">
    <property type="entry name" value="Electron Transport, Fmn-binding Protein, Chain A"/>
    <property type="match status" value="1"/>
</dbReference>
<dbReference type="InterPro" id="IPR000242">
    <property type="entry name" value="PTP_cat"/>
</dbReference>
<dbReference type="SUPFAM" id="SSF50475">
    <property type="entry name" value="FMN-binding split barrel"/>
    <property type="match status" value="1"/>
</dbReference>
<organism evidence="3 4">
    <name type="scientific">Macrostomum lignano</name>
    <dbReference type="NCBI Taxonomy" id="282301"/>
    <lineage>
        <taxon>Eukaryota</taxon>
        <taxon>Metazoa</taxon>
        <taxon>Spiralia</taxon>
        <taxon>Lophotrochozoa</taxon>
        <taxon>Platyhelminthes</taxon>
        <taxon>Rhabditophora</taxon>
        <taxon>Macrostomorpha</taxon>
        <taxon>Macrostomida</taxon>
        <taxon>Macrostomidae</taxon>
        <taxon>Macrostomum</taxon>
    </lineage>
</organism>
<evidence type="ECO:0000313" key="3">
    <source>
        <dbReference type="Proteomes" id="UP000095280"/>
    </source>
</evidence>
<reference evidence="4" key="1">
    <citation type="submission" date="2016-11" db="UniProtKB">
        <authorList>
            <consortium name="WormBaseParasite"/>
        </authorList>
    </citation>
    <scope>IDENTIFICATION</scope>
</reference>
<accession>A0A1I8I9F5</accession>
<dbReference type="AlphaFoldDB" id="A0A1I8I9F5"/>
<dbReference type="InterPro" id="IPR012349">
    <property type="entry name" value="Split_barrel_FMN-bd"/>
</dbReference>
<evidence type="ECO:0000313" key="4">
    <source>
        <dbReference type="WBParaSite" id="maker-uti_cns_0010724-snap-gene-0.2-mRNA-1"/>
    </source>
</evidence>
<dbReference type="Gene3D" id="3.90.190.10">
    <property type="entry name" value="Protein tyrosine phosphatase superfamily"/>
    <property type="match status" value="1"/>
</dbReference>
<dbReference type="InterPro" id="IPR050348">
    <property type="entry name" value="Protein-Tyr_Phosphatase"/>
</dbReference>
<dbReference type="PANTHER" id="PTHR19134">
    <property type="entry name" value="RECEPTOR-TYPE TYROSINE-PROTEIN PHOSPHATASE"/>
    <property type="match status" value="1"/>
</dbReference>
<feature type="region of interest" description="Disordered" evidence="1">
    <location>
        <begin position="253"/>
        <end position="275"/>
    </location>
</feature>
<dbReference type="GO" id="GO:0004725">
    <property type="term" value="F:protein tyrosine phosphatase activity"/>
    <property type="evidence" value="ECO:0007669"/>
    <property type="project" value="InterPro"/>
</dbReference>
<dbReference type="Proteomes" id="UP000095280">
    <property type="component" value="Unplaced"/>
</dbReference>
<evidence type="ECO:0000256" key="1">
    <source>
        <dbReference type="SAM" id="MobiDB-lite"/>
    </source>
</evidence>
<dbReference type="Pfam" id="PF00102">
    <property type="entry name" value="Y_phosphatase"/>
    <property type="match status" value="1"/>
</dbReference>
<dbReference type="InterPro" id="IPR029021">
    <property type="entry name" value="Prot-tyrosine_phosphatase-like"/>
</dbReference>
<dbReference type="PROSITE" id="PS50055">
    <property type="entry name" value="TYR_PHOSPHATASE_PTP"/>
    <property type="match status" value="1"/>
</dbReference>